<gene>
    <name evidence="1" type="ORF">M413DRAFT_192195</name>
</gene>
<dbReference type="HOGENOM" id="CLU_2867886_0_0_1"/>
<evidence type="ECO:0000313" key="2">
    <source>
        <dbReference type="Proteomes" id="UP000053424"/>
    </source>
</evidence>
<dbReference type="AlphaFoldDB" id="A0A0C2YEN4"/>
<accession>A0A0C2YEN4</accession>
<dbReference type="Proteomes" id="UP000053424">
    <property type="component" value="Unassembled WGS sequence"/>
</dbReference>
<dbReference type="EMBL" id="KN831785">
    <property type="protein sequence ID" value="KIM39497.1"/>
    <property type="molecule type" value="Genomic_DNA"/>
</dbReference>
<organism evidence="1 2">
    <name type="scientific">Hebeloma cylindrosporum</name>
    <dbReference type="NCBI Taxonomy" id="76867"/>
    <lineage>
        <taxon>Eukaryota</taxon>
        <taxon>Fungi</taxon>
        <taxon>Dikarya</taxon>
        <taxon>Basidiomycota</taxon>
        <taxon>Agaricomycotina</taxon>
        <taxon>Agaricomycetes</taxon>
        <taxon>Agaricomycetidae</taxon>
        <taxon>Agaricales</taxon>
        <taxon>Agaricineae</taxon>
        <taxon>Hymenogastraceae</taxon>
        <taxon>Hebeloma</taxon>
    </lineage>
</organism>
<protein>
    <submittedName>
        <fullName evidence="1">Uncharacterized protein</fullName>
    </submittedName>
</protein>
<proteinExistence type="predicted"/>
<name>A0A0C2YEN4_HEBCY</name>
<keyword evidence="2" id="KW-1185">Reference proteome</keyword>
<reference evidence="1 2" key="1">
    <citation type="submission" date="2014-04" db="EMBL/GenBank/DDBJ databases">
        <authorList>
            <consortium name="DOE Joint Genome Institute"/>
            <person name="Kuo A."/>
            <person name="Gay G."/>
            <person name="Dore J."/>
            <person name="Kohler A."/>
            <person name="Nagy L.G."/>
            <person name="Floudas D."/>
            <person name="Copeland A."/>
            <person name="Barry K.W."/>
            <person name="Cichocki N."/>
            <person name="Veneault-Fourrey C."/>
            <person name="LaButti K."/>
            <person name="Lindquist E.A."/>
            <person name="Lipzen A."/>
            <person name="Lundell T."/>
            <person name="Morin E."/>
            <person name="Murat C."/>
            <person name="Sun H."/>
            <person name="Tunlid A."/>
            <person name="Henrissat B."/>
            <person name="Grigoriev I.V."/>
            <person name="Hibbett D.S."/>
            <person name="Martin F."/>
            <person name="Nordberg H.P."/>
            <person name="Cantor M.N."/>
            <person name="Hua S.X."/>
        </authorList>
    </citation>
    <scope>NUCLEOTIDE SEQUENCE [LARGE SCALE GENOMIC DNA]</scope>
    <source>
        <strain evidence="2">h7</strain>
    </source>
</reference>
<sequence>MLDASKFWVAFRDRHADLSGYGIARNLRQHGVSMVSSLTVNAHTFFFFPCRIWGKFARVPLRPW</sequence>
<evidence type="ECO:0000313" key="1">
    <source>
        <dbReference type="EMBL" id="KIM39497.1"/>
    </source>
</evidence>
<reference evidence="2" key="2">
    <citation type="submission" date="2015-01" db="EMBL/GenBank/DDBJ databases">
        <title>Evolutionary Origins and Diversification of the Mycorrhizal Mutualists.</title>
        <authorList>
            <consortium name="DOE Joint Genome Institute"/>
            <consortium name="Mycorrhizal Genomics Consortium"/>
            <person name="Kohler A."/>
            <person name="Kuo A."/>
            <person name="Nagy L.G."/>
            <person name="Floudas D."/>
            <person name="Copeland A."/>
            <person name="Barry K.W."/>
            <person name="Cichocki N."/>
            <person name="Veneault-Fourrey C."/>
            <person name="LaButti K."/>
            <person name="Lindquist E.A."/>
            <person name="Lipzen A."/>
            <person name="Lundell T."/>
            <person name="Morin E."/>
            <person name="Murat C."/>
            <person name="Riley R."/>
            <person name="Ohm R."/>
            <person name="Sun H."/>
            <person name="Tunlid A."/>
            <person name="Henrissat B."/>
            <person name="Grigoriev I.V."/>
            <person name="Hibbett D.S."/>
            <person name="Martin F."/>
        </authorList>
    </citation>
    <scope>NUCLEOTIDE SEQUENCE [LARGE SCALE GENOMIC DNA]</scope>
    <source>
        <strain evidence="2">h7</strain>
    </source>
</reference>